<dbReference type="AlphaFoldDB" id="A0A4Y8R8M7"/>
<sequence length="510" mass="54533">MSIAVPIGNRQRVAQSEQILFGLVVLIAALVLLPGWLFGSKWLTQVYPGGAVMVPSTALCFILAAATQALRDVSGSRMENIRRLFAAIVAVISFADLAIAVIGAAPGVDALYAEQFTGTGSRTPSMSPATAICFLLAIAPAILPTIGRAHTAAEASATGGILIVGVTLTCYVIKPAALEGVFVFAAMAFHTAVLFLLLFTGILLRSPESTWIHLIADKTPQATRTRRLFFIVILAPLLIGFVAVKSTDAGWFEPDFRAAFFSVMLMAIGGGAVLANARAQEMSEARLRQTIAELETVSADRATLLREVYHRVKNNLQQIDALLWTEARKHRGSPAVQISFEAMSGRIQAVGLVHRLLLQRANLSNIHLGEFLMDLSANINEANGLSSRSISLTMTAADEEITLSTATTIGLLINEIVTNSIRHAFPRATGGNIAVTYGPGSGDSLHRVLVVKDDGAGFDLAGESDRRRRGTGTFLIRSLVGQLGAEITMESHHGTTVTIRIPQSVLKEMR</sequence>
<keyword evidence="11" id="KW-1185">Reference proteome</keyword>
<dbReference type="PANTHER" id="PTHR41523">
    <property type="entry name" value="TWO-COMPONENT SYSTEM SENSOR PROTEIN"/>
    <property type="match status" value="1"/>
</dbReference>
<feature type="transmembrane region" description="Helical" evidence="8">
    <location>
        <begin position="84"/>
        <end position="105"/>
    </location>
</feature>
<evidence type="ECO:0000256" key="4">
    <source>
        <dbReference type="ARBA" id="ARBA00022679"/>
    </source>
</evidence>
<dbReference type="Gene3D" id="3.30.565.10">
    <property type="entry name" value="Histidine kinase-like ATPase, C-terminal domain"/>
    <property type="match status" value="1"/>
</dbReference>
<dbReference type="GO" id="GO:0005524">
    <property type="term" value="F:ATP binding"/>
    <property type="evidence" value="ECO:0007669"/>
    <property type="project" value="UniProtKB-KW"/>
</dbReference>
<dbReference type="InterPro" id="IPR011495">
    <property type="entry name" value="Sig_transdc_His_kin_sub2_dim/P"/>
</dbReference>
<feature type="domain" description="Histidine kinase/HSP90-like ATPase" evidence="9">
    <location>
        <begin position="404"/>
        <end position="505"/>
    </location>
</feature>
<dbReference type="Pfam" id="PF07568">
    <property type="entry name" value="HisKA_2"/>
    <property type="match status" value="1"/>
</dbReference>
<comment type="catalytic activity">
    <reaction evidence="1">
        <text>ATP + protein L-histidine = ADP + protein N-phospho-L-histidine.</text>
        <dbReference type="EC" id="2.7.13.3"/>
    </reaction>
</comment>
<evidence type="ECO:0000256" key="1">
    <source>
        <dbReference type="ARBA" id="ARBA00000085"/>
    </source>
</evidence>
<dbReference type="PANTHER" id="PTHR41523:SF8">
    <property type="entry name" value="ETHYLENE RESPONSE SENSOR PROTEIN"/>
    <property type="match status" value="1"/>
</dbReference>
<evidence type="ECO:0000313" key="11">
    <source>
        <dbReference type="Proteomes" id="UP000298179"/>
    </source>
</evidence>
<evidence type="ECO:0000256" key="8">
    <source>
        <dbReference type="SAM" id="Phobius"/>
    </source>
</evidence>
<dbReference type="RefSeq" id="WP_134764442.1">
    <property type="nucleotide sequence ID" value="NZ_SOZD01000019.1"/>
</dbReference>
<dbReference type="SMART" id="SM00387">
    <property type="entry name" value="HATPase_c"/>
    <property type="match status" value="1"/>
</dbReference>
<feature type="transmembrane region" description="Helical" evidence="8">
    <location>
        <begin position="20"/>
        <end position="39"/>
    </location>
</feature>
<keyword evidence="5" id="KW-0547">Nucleotide-binding</keyword>
<feature type="transmembrane region" description="Helical" evidence="8">
    <location>
        <begin position="180"/>
        <end position="204"/>
    </location>
</feature>
<dbReference type="GO" id="GO:0004673">
    <property type="term" value="F:protein histidine kinase activity"/>
    <property type="evidence" value="ECO:0007669"/>
    <property type="project" value="UniProtKB-EC"/>
</dbReference>
<evidence type="ECO:0000256" key="5">
    <source>
        <dbReference type="ARBA" id="ARBA00022741"/>
    </source>
</evidence>
<dbReference type="Pfam" id="PF13581">
    <property type="entry name" value="HATPase_c_2"/>
    <property type="match status" value="1"/>
</dbReference>
<dbReference type="InterPro" id="IPR003594">
    <property type="entry name" value="HATPase_dom"/>
</dbReference>
<keyword evidence="4" id="KW-0808">Transferase</keyword>
<dbReference type="EMBL" id="SOZD01000019">
    <property type="protein sequence ID" value="TFF17216.1"/>
    <property type="molecule type" value="Genomic_DNA"/>
</dbReference>
<proteinExistence type="predicted"/>
<reference evidence="10 11" key="1">
    <citation type="submission" date="2019-03" db="EMBL/GenBank/DDBJ databases">
        <title>Jiella endophytica sp. nov., a novel endophytic bacterium isolated from root of Ficus microcarpa Linn. f.</title>
        <authorList>
            <person name="Tuo L."/>
        </authorList>
    </citation>
    <scope>NUCLEOTIDE SEQUENCE [LARGE SCALE GENOMIC DNA]</scope>
    <source>
        <strain evidence="10 11">CBS5Q-3</strain>
    </source>
</reference>
<dbReference type="InterPro" id="IPR036890">
    <property type="entry name" value="HATPase_C_sf"/>
</dbReference>
<accession>A0A4Y8R8M7</accession>
<protein>
    <recommendedName>
        <fullName evidence="2">histidine kinase</fullName>
        <ecNumber evidence="2">2.7.13.3</ecNumber>
    </recommendedName>
</protein>
<gene>
    <name evidence="10" type="ORF">E3C22_24095</name>
</gene>
<keyword evidence="6 10" id="KW-0418">Kinase</keyword>
<feature type="transmembrane region" description="Helical" evidence="8">
    <location>
        <begin position="45"/>
        <end position="64"/>
    </location>
</feature>
<feature type="transmembrane region" description="Helical" evidence="8">
    <location>
        <begin position="125"/>
        <end position="143"/>
    </location>
</feature>
<dbReference type="OrthoDB" id="7991996at2"/>
<feature type="transmembrane region" description="Helical" evidence="8">
    <location>
        <begin position="155"/>
        <end position="174"/>
    </location>
</feature>
<dbReference type="EC" id="2.7.13.3" evidence="2"/>
<evidence type="ECO:0000256" key="2">
    <source>
        <dbReference type="ARBA" id="ARBA00012438"/>
    </source>
</evidence>
<keyword evidence="8" id="KW-1133">Transmembrane helix</keyword>
<comment type="caution">
    <text evidence="10">The sequence shown here is derived from an EMBL/GenBank/DDBJ whole genome shotgun (WGS) entry which is preliminary data.</text>
</comment>
<evidence type="ECO:0000313" key="10">
    <source>
        <dbReference type="EMBL" id="TFF17216.1"/>
    </source>
</evidence>
<keyword evidence="7" id="KW-0067">ATP-binding</keyword>
<dbReference type="SUPFAM" id="SSF55874">
    <property type="entry name" value="ATPase domain of HSP90 chaperone/DNA topoisomerase II/histidine kinase"/>
    <property type="match status" value="1"/>
</dbReference>
<keyword evidence="8" id="KW-0472">Membrane</keyword>
<name>A0A4Y8R8M7_9HYPH</name>
<keyword evidence="8" id="KW-0812">Transmembrane</keyword>
<feature type="transmembrane region" description="Helical" evidence="8">
    <location>
        <begin position="225"/>
        <end position="244"/>
    </location>
</feature>
<evidence type="ECO:0000256" key="7">
    <source>
        <dbReference type="ARBA" id="ARBA00022840"/>
    </source>
</evidence>
<dbReference type="Proteomes" id="UP000298179">
    <property type="component" value="Unassembled WGS sequence"/>
</dbReference>
<evidence type="ECO:0000256" key="6">
    <source>
        <dbReference type="ARBA" id="ARBA00022777"/>
    </source>
</evidence>
<organism evidence="10 11">
    <name type="scientific">Jiella endophytica</name>
    <dbReference type="NCBI Taxonomy" id="2558362"/>
    <lineage>
        <taxon>Bacteria</taxon>
        <taxon>Pseudomonadati</taxon>
        <taxon>Pseudomonadota</taxon>
        <taxon>Alphaproteobacteria</taxon>
        <taxon>Hyphomicrobiales</taxon>
        <taxon>Aurantimonadaceae</taxon>
        <taxon>Jiella</taxon>
    </lineage>
</organism>
<evidence type="ECO:0000259" key="9">
    <source>
        <dbReference type="SMART" id="SM00387"/>
    </source>
</evidence>
<evidence type="ECO:0000256" key="3">
    <source>
        <dbReference type="ARBA" id="ARBA00022553"/>
    </source>
</evidence>
<keyword evidence="3" id="KW-0597">Phosphoprotein</keyword>
<feature type="transmembrane region" description="Helical" evidence="8">
    <location>
        <begin position="256"/>
        <end position="277"/>
    </location>
</feature>